<feature type="compositionally biased region" description="Polar residues" evidence="1">
    <location>
        <begin position="442"/>
        <end position="455"/>
    </location>
</feature>
<evidence type="ECO:0008006" key="4">
    <source>
        <dbReference type="Google" id="ProtNLM"/>
    </source>
</evidence>
<organism evidence="2 3">
    <name type="scientific">Aspergillus udagawae</name>
    <dbReference type="NCBI Taxonomy" id="91492"/>
    <lineage>
        <taxon>Eukaryota</taxon>
        <taxon>Fungi</taxon>
        <taxon>Dikarya</taxon>
        <taxon>Ascomycota</taxon>
        <taxon>Pezizomycotina</taxon>
        <taxon>Eurotiomycetes</taxon>
        <taxon>Eurotiomycetidae</taxon>
        <taxon>Eurotiales</taxon>
        <taxon>Aspergillaceae</taxon>
        <taxon>Aspergillus</taxon>
        <taxon>Aspergillus subgen. Fumigati</taxon>
    </lineage>
</organism>
<sequence>MTRRDMSREAMKAKQSAIINHLQQLRQALSSVRTPNFEIDELSEMGLKAIRVELAPDKEVLEFNPCFFLPQPTSLWECPIIEDDRIPDLERERTDETTRAKSPEEAARKEYSWKAEFSRLTRHIDFQMVCSRSGIYTPFGALAELSSLRHSWDFFPDVEGRVSIDPGDRIGDGSWYIREAYLDNSKFEDESAAKPHAMIILYAHYRGNDTSLTHAEVCGLLHHMYHWYDLEFEQHAMGPMLVISYMCPKHARIIQTHYDGEKVVLQYSPLMSFENKETAPTSLFTIMPEFKSIPASRTCWRLFAENFKIQGKENNVTVNTIEAMQSGSSVTPEQFLTFRVYWPRRKELKDLTGRDAPNPAITKEHLQNMEKIFKRNGEFNRFFEAYLKSIKDNSAPLTELGVFQGARKCQIEVQNKVPEGGAPAEMSTSVRMSPTPGREPSSDASTASHTETTRLTPAAEQVWQTWEKTRDEQYVNQALMAFLDAVALNIPNNKCTWGIRRLAFKVEFKKATMESRTDGYLYGPEGGDEAFAIVETKAHPRKRRDRGLEIYMQESAEMVAWIRRDARAGRKVPLDNQRLLVSQDRHEIYLTWASYNASYVDYLEDKEPTANTFLVMQEIGPFDIREHKHMRKLALYIGCFCLQITDLIVGSPQT</sequence>
<dbReference type="EMBL" id="BLKG01000072">
    <property type="protein sequence ID" value="GFF91027.1"/>
    <property type="molecule type" value="Genomic_DNA"/>
</dbReference>
<protein>
    <recommendedName>
        <fullName evidence="4">Fungal-type protein kinase domain-containing protein</fullName>
    </recommendedName>
</protein>
<proteinExistence type="predicted"/>
<evidence type="ECO:0000256" key="1">
    <source>
        <dbReference type="SAM" id="MobiDB-lite"/>
    </source>
</evidence>
<feature type="region of interest" description="Disordered" evidence="1">
    <location>
        <begin position="416"/>
        <end position="459"/>
    </location>
</feature>
<gene>
    <name evidence="2" type="ORF">IFM53868_06364</name>
</gene>
<dbReference type="Proteomes" id="UP000465266">
    <property type="component" value="Unassembled WGS sequence"/>
</dbReference>
<comment type="caution">
    <text evidence="2">The sequence shown here is derived from an EMBL/GenBank/DDBJ whole genome shotgun (WGS) entry which is preliminary data.</text>
</comment>
<evidence type="ECO:0000313" key="3">
    <source>
        <dbReference type="Proteomes" id="UP000465266"/>
    </source>
</evidence>
<accession>A0ABQ1AZN1</accession>
<keyword evidence="3" id="KW-1185">Reference proteome</keyword>
<reference evidence="2 3" key="1">
    <citation type="submission" date="2020-01" db="EMBL/GenBank/DDBJ databases">
        <title>Draft genome sequence of Aspergillus udagawae IFM 53868.</title>
        <authorList>
            <person name="Takahashi H."/>
            <person name="Yaguchi T."/>
        </authorList>
    </citation>
    <scope>NUCLEOTIDE SEQUENCE [LARGE SCALE GENOMIC DNA]</scope>
    <source>
        <strain evidence="2 3">IFM 53868</strain>
    </source>
</reference>
<evidence type="ECO:0000313" key="2">
    <source>
        <dbReference type="EMBL" id="GFF91027.1"/>
    </source>
</evidence>
<name>A0ABQ1AZN1_9EURO</name>